<organism evidence="1 2">
    <name type="scientific">Candidatus Uhrbacteria bacterium GW2011_GWA2_53_10</name>
    <dbReference type="NCBI Taxonomy" id="1618980"/>
    <lineage>
        <taxon>Bacteria</taxon>
        <taxon>Candidatus Uhriibacteriota</taxon>
    </lineage>
</organism>
<accession>A0A0G1ZU68</accession>
<proteinExistence type="predicted"/>
<dbReference type="EMBL" id="LCRI01000042">
    <property type="protein sequence ID" value="KKW31877.1"/>
    <property type="molecule type" value="Genomic_DNA"/>
</dbReference>
<reference evidence="1 2" key="1">
    <citation type="journal article" date="2015" name="Nature">
        <title>rRNA introns, odd ribosomes, and small enigmatic genomes across a large radiation of phyla.</title>
        <authorList>
            <person name="Brown C.T."/>
            <person name="Hug L.A."/>
            <person name="Thomas B.C."/>
            <person name="Sharon I."/>
            <person name="Castelle C.J."/>
            <person name="Singh A."/>
            <person name="Wilkins M.J."/>
            <person name="Williams K.H."/>
            <person name="Banfield J.F."/>
        </authorList>
    </citation>
    <scope>NUCLEOTIDE SEQUENCE [LARGE SCALE GENOMIC DNA]</scope>
</reference>
<gene>
    <name evidence="1" type="ORF">UY77_C0042G0004</name>
</gene>
<sequence length="77" mass="8334">MSISSAFISDAAREEWYGVAIPFPSQGATIVIYISDAAREEWYGVAIPFPSQGATIVIYISAKLAMSSLLTLYGKKL</sequence>
<comment type="caution">
    <text evidence="1">The sequence shown here is derived from an EMBL/GenBank/DDBJ whole genome shotgun (WGS) entry which is preliminary data.</text>
</comment>
<evidence type="ECO:0000313" key="1">
    <source>
        <dbReference type="EMBL" id="KKW31877.1"/>
    </source>
</evidence>
<dbReference type="Proteomes" id="UP000034711">
    <property type="component" value="Unassembled WGS sequence"/>
</dbReference>
<protein>
    <submittedName>
        <fullName evidence="1">Uncharacterized protein</fullName>
    </submittedName>
</protein>
<name>A0A0G1ZU68_9BACT</name>
<dbReference type="AlphaFoldDB" id="A0A0G1ZU68"/>
<evidence type="ECO:0000313" key="2">
    <source>
        <dbReference type="Proteomes" id="UP000034711"/>
    </source>
</evidence>